<evidence type="ECO:0000313" key="2">
    <source>
        <dbReference type="EMBL" id="CAJ1397849.1"/>
    </source>
</evidence>
<reference evidence="2" key="1">
    <citation type="submission" date="2023-08" db="EMBL/GenBank/DDBJ databases">
        <authorList>
            <person name="Chen Y."/>
            <person name="Shah S."/>
            <person name="Dougan E. K."/>
            <person name="Thang M."/>
            <person name="Chan C."/>
        </authorList>
    </citation>
    <scope>NUCLEOTIDE SEQUENCE</scope>
</reference>
<feature type="region of interest" description="Disordered" evidence="1">
    <location>
        <begin position="64"/>
        <end position="84"/>
    </location>
</feature>
<gene>
    <name evidence="2" type="ORF">EVOR1521_LOCUS21787</name>
</gene>
<accession>A0AA36N9N6</accession>
<evidence type="ECO:0000313" key="3">
    <source>
        <dbReference type="Proteomes" id="UP001178507"/>
    </source>
</evidence>
<comment type="caution">
    <text evidence="2">The sequence shown here is derived from an EMBL/GenBank/DDBJ whole genome shotgun (WGS) entry which is preliminary data.</text>
</comment>
<proteinExistence type="predicted"/>
<name>A0AA36N9N6_9DINO</name>
<protein>
    <submittedName>
        <fullName evidence="2">Uncharacterized protein</fullName>
    </submittedName>
</protein>
<keyword evidence="3" id="KW-1185">Reference proteome</keyword>
<dbReference type="EMBL" id="CAUJNA010003281">
    <property type="protein sequence ID" value="CAJ1397849.1"/>
    <property type="molecule type" value="Genomic_DNA"/>
</dbReference>
<sequence length="188" mass="21216">MPGSHHGEDAEEEEQVQVGRGRIRLQGHFCGVAVTASHRLELAIPVEEEVDINVLLPLLNGFKDSRKAKEPPEADGSPTNSKFDSSLWSTLEELLEIDRKGIEEEGDQVMEEMMGSFEPGWREAFTRGETFMRGETFVRGVSRRSSDATASESELAAKLREEERELRVTKAHERALEVDFQAKARWEC</sequence>
<organism evidence="2 3">
    <name type="scientific">Effrenium voratum</name>
    <dbReference type="NCBI Taxonomy" id="2562239"/>
    <lineage>
        <taxon>Eukaryota</taxon>
        <taxon>Sar</taxon>
        <taxon>Alveolata</taxon>
        <taxon>Dinophyceae</taxon>
        <taxon>Suessiales</taxon>
        <taxon>Symbiodiniaceae</taxon>
        <taxon>Effrenium</taxon>
    </lineage>
</organism>
<evidence type="ECO:0000256" key="1">
    <source>
        <dbReference type="SAM" id="MobiDB-lite"/>
    </source>
</evidence>
<dbReference type="Proteomes" id="UP001178507">
    <property type="component" value="Unassembled WGS sequence"/>
</dbReference>
<dbReference type="AlphaFoldDB" id="A0AA36N9N6"/>